<organism evidence="2 3">
    <name type="scientific">Prorocentrum cordatum</name>
    <dbReference type="NCBI Taxonomy" id="2364126"/>
    <lineage>
        <taxon>Eukaryota</taxon>
        <taxon>Sar</taxon>
        <taxon>Alveolata</taxon>
        <taxon>Dinophyceae</taxon>
        <taxon>Prorocentrales</taxon>
        <taxon>Prorocentraceae</taxon>
        <taxon>Prorocentrum</taxon>
    </lineage>
</organism>
<keyword evidence="3" id="KW-1185">Reference proteome</keyword>
<gene>
    <name evidence="2" type="ORF">PCOR1329_LOCUS55882</name>
</gene>
<evidence type="ECO:0000313" key="2">
    <source>
        <dbReference type="EMBL" id="CAK0869561.1"/>
    </source>
</evidence>
<name>A0ABN9VDE4_9DINO</name>
<feature type="compositionally biased region" description="Polar residues" evidence="1">
    <location>
        <begin position="49"/>
        <end position="61"/>
    </location>
</feature>
<accession>A0ABN9VDE4</accession>
<evidence type="ECO:0000256" key="1">
    <source>
        <dbReference type="SAM" id="MobiDB-lite"/>
    </source>
</evidence>
<dbReference type="EMBL" id="CAUYUJ010016861">
    <property type="protein sequence ID" value="CAK0869561.1"/>
    <property type="molecule type" value="Genomic_DNA"/>
</dbReference>
<evidence type="ECO:0008006" key="4">
    <source>
        <dbReference type="Google" id="ProtNLM"/>
    </source>
</evidence>
<evidence type="ECO:0000313" key="3">
    <source>
        <dbReference type="Proteomes" id="UP001189429"/>
    </source>
</evidence>
<dbReference type="Proteomes" id="UP001189429">
    <property type="component" value="Unassembled WGS sequence"/>
</dbReference>
<reference evidence="2" key="1">
    <citation type="submission" date="2023-10" db="EMBL/GenBank/DDBJ databases">
        <authorList>
            <person name="Chen Y."/>
            <person name="Shah S."/>
            <person name="Dougan E. K."/>
            <person name="Thang M."/>
            <person name="Chan C."/>
        </authorList>
    </citation>
    <scope>NUCLEOTIDE SEQUENCE [LARGE SCALE GENOMIC DNA]</scope>
</reference>
<comment type="caution">
    <text evidence="2">The sequence shown here is derived from an EMBL/GenBank/DDBJ whole genome shotgun (WGS) entry which is preliminary data.</text>
</comment>
<protein>
    <recommendedName>
        <fullName evidence="4">Endonuclease/exonuclease/phosphatase domain-containing protein</fullName>
    </recommendedName>
</protein>
<feature type="non-terminal residue" evidence="2">
    <location>
        <position position="154"/>
    </location>
</feature>
<feature type="non-terminal residue" evidence="2">
    <location>
        <position position="1"/>
    </location>
</feature>
<proteinExistence type="predicted"/>
<sequence length="154" mass="15953">EYQGQDARVAFERLAEARASRSGGAEGCQGRLAPARPASSIAEPPSRGSLASRQEAPSSGWSAWRRTTKDTSMAIGGAIERAGRSSVLVGDWNVSPEMFRSRAGAGPAAIGGAVRIACDELIAAAIHLAIGGEELRNYPGGGREALVVVLQRPA</sequence>
<feature type="region of interest" description="Disordered" evidence="1">
    <location>
        <begin position="16"/>
        <end position="68"/>
    </location>
</feature>